<dbReference type="InterPro" id="IPR011049">
    <property type="entry name" value="Serralysin-like_metalloprot_C"/>
</dbReference>
<organism evidence="4 5">
    <name type="scientific">Paracraurococcus lichenis</name>
    <dbReference type="NCBI Taxonomy" id="3064888"/>
    <lineage>
        <taxon>Bacteria</taxon>
        <taxon>Pseudomonadati</taxon>
        <taxon>Pseudomonadota</taxon>
        <taxon>Alphaproteobacteria</taxon>
        <taxon>Acetobacterales</taxon>
        <taxon>Roseomonadaceae</taxon>
        <taxon>Paracraurococcus</taxon>
    </lineage>
</organism>
<reference evidence="4 5" key="1">
    <citation type="submission" date="2023-08" db="EMBL/GenBank/DDBJ databases">
        <title>The draft genome sequence of Paracraurococcus sp. LOR1-02.</title>
        <authorList>
            <person name="Kingkaew E."/>
            <person name="Tanasupawat S."/>
        </authorList>
    </citation>
    <scope>NUCLEOTIDE SEQUENCE [LARGE SCALE GENOMIC DNA]</scope>
    <source>
        <strain evidence="4 5">LOR1-02</strain>
    </source>
</reference>
<dbReference type="InterPro" id="IPR001343">
    <property type="entry name" value="Hemolysn_Ca-bd"/>
</dbReference>
<proteinExistence type="predicted"/>
<gene>
    <name evidence="4" type="ORF">Q7A36_13135</name>
</gene>
<feature type="compositionally biased region" description="Basic and acidic residues" evidence="3">
    <location>
        <begin position="113"/>
        <end position="139"/>
    </location>
</feature>
<evidence type="ECO:0000313" key="5">
    <source>
        <dbReference type="Proteomes" id="UP001243009"/>
    </source>
</evidence>
<dbReference type="RefSeq" id="WP_305104156.1">
    <property type="nucleotide sequence ID" value="NZ_JAUTWS010000011.1"/>
</dbReference>
<dbReference type="PANTHER" id="PTHR38340:SF1">
    <property type="entry name" value="S-LAYER PROTEIN"/>
    <property type="match status" value="1"/>
</dbReference>
<comment type="subcellular location">
    <subcellularLocation>
        <location evidence="1">Secreted</location>
    </subcellularLocation>
</comment>
<evidence type="ECO:0000256" key="2">
    <source>
        <dbReference type="ARBA" id="ARBA00022525"/>
    </source>
</evidence>
<protein>
    <submittedName>
        <fullName evidence="4">Calcium-binding protein</fullName>
    </submittedName>
</protein>
<feature type="region of interest" description="Disordered" evidence="3">
    <location>
        <begin position="100"/>
        <end position="139"/>
    </location>
</feature>
<evidence type="ECO:0000256" key="3">
    <source>
        <dbReference type="SAM" id="MobiDB-lite"/>
    </source>
</evidence>
<dbReference type="Pfam" id="PF00353">
    <property type="entry name" value="HemolysinCabind"/>
    <property type="match status" value="2"/>
</dbReference>
<sequence>MGDFASVIGSGSFYGVDHFGDVPKDLSTYYHLATKSFTLDLSDRKGDDVIDGTDNHHAIDVTTGSGNDDLLGSFGGDALAAGRGDDTLYGWDGDDQLSGGADNDVLFGGNGDDTVHGDAGDDHLDGGKGADELWGDKGDDSITGGLGDDSLYGGDGEDSLLGGSGNDLLDGGKGWDTLDGGAGDDTLIGGLGNDTFVFDSNFGDDVIADFGAKDQIWLSANINDSGITNARDVAQFVSGDANHTTIKIGDDSIRLEGVGKDDFLQHLTTWVKVI</sequence>
<evidence type="ECO:0000313" key="4">
    <source>
        <dbReference type="EMBL" id="MDO9709289.1"/>
    </source>
</evidence>
<keyword evidence="2" id="KW-0964">Secreted</keyword>
<dbReference type="InterPro" id="IPR050557">
    <property type="entry name" value="RTX_toxin/Mannuronan_C5-epim"/>
</dbReference>
<evidence type="ECO:0000256" key="1">
    <source>
        <dbReference type="ARBA" id="ARBA00004613"/>
    </source>
</evidence>
<dbReference type="EMBL" id="JAUTWS010000011">
    <property type="protein sequence ID" value="MDO9709289.1"/>
    <property type="molecule type" value="Genomic_DNA"/>
</dbReference>
<accession>A0ABT9DZH1</accession>
<comment type="caution">
    <text evidence="4">The sequence shown here is derived from an EMBL/GenBank/DDBJ whole genome shotgun (WGS) entry which is preliminary data.</text>
</comment>
<dbReference type="PRINTS" id="PR00313">
    <property type="entry name" value="CABNDNGRPT"/>
</dbReference>
<dbReference type="Gene3D" id="2.150.10.10">
    <property type="entry name" value="Serralysin-like metalloprotease, C-terminal"/>
    <property type="match status" value="3"/>
</dbReference>
<dbReference type="SUPFAM" id="SSF51120">
    <property type="entry name" value="beta-Roll"/>
    <property type="match status" value="1"/>
</dbReference>
<dbReference type="PROSITE" id="PS00330">
    <property type="entry name" value="HEMOLYSIN_CALCIUM"/>
    <property type="match status" value="3"/>
</dbReference>
<dbReference type="InterPro" id="IPR018511">
    <property type="entry name" value="Hemolysin-typ_Ca-bd_CS"/>
</dbReference>
<keyword evidence="5" id="KW-1185">Reference proteome</keyword>
<dbReference type="PANTHER" id="PTHR38340">
    <property type="entry name" value="S-LAYER PROTEIN"/>
    <property type="match status" value="1"/>
</dbReference>
<name>A0ABT9DZH1_9PROT</name>
<dbReference type="Proteomes" id="UP001243009">
    <property type="component" value="Unassembled WGS sequence"/>
</dbReference>